<dbReference type="InterPro" id="IPR036397">
    <property type="entry name" value="RNaseH_sf"/>
</dbReference>
<keyword evidence="3" id="KW-1185">Reference proteome</keyword>
<dbReference type="InterPro" id="IPR002156">
    <property type="entry name" value="RNaseH_domain"/>
</dbReference>
<dbReference type="PROSITE" id="PS50878">
    <property type="entry name" value="RT_POL"/>
    <property type="match status" value="1"/>
</dbReference>
<dbReference type="SUPFAM" id="SSF56219">
    <property type="entry name" value="DNase I-like"/>
    <property type="match status" value="1"/>
</dbReference>
<dbReference type="Proteomes" id="UP000596661">
    <property type="component" value="Chromosome 4"/>
</dbReference>
<dbReference type="InterPro" id="IPR043502">
    <property type="entry name" value="DNA/RNA_pol_sf"/>
</dbReference>
<dbReference type="GO" id="GO:0004523">
    <property type="term" value="F:RNA-DNA hybrid ribonuclease activity"/>
    <property type="evidence" value="ECO:0007669"/>
    <property type="project" value="InterPro"/>
</dbReference>
<organism evidence="2 3">
    <name type="scientific">Cannabis sativa</name>
    <name type="common">Hemp</name>
    <name type="synonym">Marijuana</name>
    <dbReference type="NCBI Taxonomy" id="3483"/>
    <lineage>
        <taxon>Eukaryota</taxon>
        <taxon>Viridiplantae</taxon>
        <taxon>Streptophyta</taxon>
        <taxon>Embryophyta</taxon>
        <taxon>Tracheophyta</taxon>
        <taxon>Spermatophyta</taxon>
        <taxon>Magnoliopsida</taxon>
        <taxon>eudicotyledons</taxon>
        <taxon>Gunneridae</taxon>
        <taxon>Pentapetalae</taxon>
        <taxon>rosids</taxon>
        <taxon>fabids</taxon>
        <taxon>Rosales</taxon>
        <taxon>Cannabaceae</taxon>
        <taxon>Cannabis</taxon>
    </lineage>
</organism>
<dbReference type="Gene3D" id="3.60.10.10">
    <property type="entry name" value="Endonuclease/exonuclease/phosphatase"/>
    <property type="match status" value="1"/>
</dbReference>
<proteinExistence type="predicted"/>
<dbReference type="InterPro" id="IPR036691">
    <property type="entry name" value="Endo/exonu/phosph_ase_sf"/>
</dbReference>
<protein>
    <recommendedName>
        <fullName evidence="1">Reverse transcriptase domain-containing protein</fullName>
    </recommendedName>
</protein>
<dbReference type="SUPFAM" id="SSF56672">
    <property type="entry name" value="DNA/RNA polymerases"/>
    <property type="match status" value="1"/>
</dbReference>
<evidence type="ECO:0000259" key="1">
    <source>
        <dbReference type="PROSITE" id="PS50878"/>
    </source>
</evidence>
<evidence type="ECO:0000313" key="3">
    <source>
        <dbReference type="Proteomes" id="UP000596661"/>
    </source>
</evidence>
<name>A0A803PBV4_CANSA</name>
<dbReference type="InterPro" id="IPR025558">
    <property type="entry name" value="DUF4283"/>
</dbReference>
<dbReference type="InterPro" id="IPR026960">
    <property type="entry name" value="RVT-Znf"/>
</dbReference>
<dbReference type="Pfam" id="PF14111">
    <property type="entry name" value="DUF4283"/>
    <property type="match status" value="1"/>
</dbReference>
<dbReference type="Gramene" id="evm.model.04.1134">
    <property type="protein sequence ID" value="cds.evm.model.04.1134"/>
    <property type="gene ID" value="evm.TU.04.1134"/>
</dbReference>
<reference evidence="2" key="2">
    <citation type="submission" date="2021-03" db="UniProtKB">
        <authorList>
            <consortium name="EnsemblPlants"/>
        </authorList>
    </citation>
    <scope>IDENTIFICATION</scope>
</reference>
<dbReference type="CDD" id="cd01650">
    <property type="entry name" value="RT_nLTR_like"/>
    <property type="match status" value="1"/>
</dbReference>
<dbReference type="InterPro" id="IPR012337">
    <property type="entry name" value="RNaseH-like_sf"/>
</dbReference>
<dbReference type="PANTHER" id="PTHR33116">
    <property type="entry name" value="REVERSE TRANSCRIPTASE ZINC-BINDING DOMAIN-CONTAINING PROTEIN-RELATED-RELATED"/>
    <property type="match status" value="1"/>
</dbReference>
<dbReference type="InterPro" id="IPR044730">
    <property type="entry name" value="RNase_H-like_dom_plant"/>
</dbReference>
<dbReference type="CDD" id="cd06222">
    <property type="entry name" value="RNase_H_like"/>
    <property type="match status" value="1"/>
</dbReference>
<dbReference type="Gene3D" id="3.30.420.10">
    <property type="entry name" value="Ribonuclease H-like superfamily/Ribonuclease H"/>
    <property type="match status" value="1"/>
</dbReference>
<evidence type="ECO:0000313" key="2">
    <source>
        <dbReference type="EnsemblPlants" id="cds.evm.model.04.1134"/>
    </source>
</evidence>
<dbReference type="Pfam" id="PF00078">
    <property type="entry name" value="RVT_1"/>
    <property type="match status" value="1"/>
</dbReference>
<accession>A0A803PBV4</accession>
<dbReference type="InterPro" id="IPR000477">
    <property type="entry name" value="RT_dom"/>
</dbReference>
<reference evidence="2" key="1">
    <citation type="submission" date="2018-11" db="EMBL/GenBank/DDBJ databases">
        <authorList>
            <person name="Grassa J C."/>
        </authorList>
    </citation>
    <scope>NUCLEOTIDE SEQUENCE [LARGE SCALE GENOMIC DNA]</scope>
</reference>
<dbReference type="EMBL" id="UZAU01000372">
    <property type="status" value="NOT_ANNOTATED_CDS"/>
    <property type="molecule type" value="Genomic_DNA"/>
</dbReference>
<feature type="domain" description="Reverse transcriptase" evidence="1">
    <location>
        <begin position="721"/>
        <end position="1000"/>
    </location>
</feature>
<dbReference type="PANTHER" id="PTHR33116:SF86">
    <property type="entry name" value="REVERSE TRANSCRIPTASE DOMAIN-CONTAINING PROTEIN"/>
    <property type="match status" value="1"/>
</dbReference>
<dbReference type="Pfam" id="PF13966">
    <property type="entry name" value="zf-RVT"/>
    <property type="match status" value="1"/>
</dbReference>
<dbReference type="OMA" id="MWERDEH"/>
<dbReference type="GO" id="GO:0003676">
    <property type="term" value="F:nucleic acid binding"/>
    <property type="evidence" value="ECO:0007669"/>
    <property type="project" value="InterPro"/>
</dbReference>
<dbReference type="Pfam" id="PF13456">
    <property type="entry name" value="RVT_3"/>
    <property type="match status" value="1"/>
</dbReference>
<dbReference type="EnsemblPlants" id="evm.model.04.1134">
    <property type="protein sequence ID" value="cds.evm.model.04.1134"/>
    <property type="gene ID" value="evm.TU.04.1134"/>
</dbReference>
<sequence length="1458" mass="165269">MVSSSSTIRDLEDAWTGIRLDEEDGEEFIFEGPAEREPIIDTRWYLVGRLLTGRVSDFQIFQHIMADLWKPVRDMYVKELSPNLFLFQFYHEMDIHRVIIGSPWTFDRKHLILERLKEGDNPRAMKLEKMYMWVQIHDLQPGCMTEAVVRAAGVYLGGFVEIDPNNFTGVWKDYLRIPTFCFLCGIMGHSERFCEKALDIPIDSAIKPYGKWMIASSRRANQLVGSRWLRSGRAEETMDTGVFNAGAVNGGIDPHVMAVNNNSGPNFQRSLYWNVPQIVGTTNQAVQGSKERYGTTGTLNITSPITLENDTLTISDLKRRRIELGLDNGPRGDGSMVNMDSEIADGDNESLELMDQNRLGFEACFSVDPVGRKGGLALFWKVKEEASLLGYSNNHIDVEISQEETTKWRLTGLYGEPNCSLRHQTWTLIRTLRRNSPLPWCVIGDINNIGSLTEQKGGRPYPNSLINGFQEMLTLLSSQWIDIFNDATLTNLEFSSSDHTPILLEPTIFQRSRSRVQFRFENSWTHEPMCYEIVNDCWRNNPSLSIQDKIRACASTLATWGKDYTGGFKKRIAASKRRMKLFKGKRQRAKQFRLRYGGKNSKYFHAMASSRKRNNKIQKLLNSDGVWVDWDGGLDQLITAYFESLNTAGSANYNQFVSGIVPSVSPIQNADLLADPTDDEIRSALFHMHPDKSSGPDGMGPGFFQKHWDIVGCDVIQLVRNFFETSVLPRGLNATNLVLIPKKKNPSAMGELRPIALCNVPYKIVSKVLANRMKGILDHVVSETQSAFIPGRLISDNIMVAFEVMHFLKRKTTGRKGFMAIKLDMSKAYDRVEWSYLRAIMIRMGFDDRWVEMILHCVSTVQYSVVHGEHVMGPITPTRGLRQGDPLSPSLFILCAEGLSNLIGQFVRNNLLQGIRVARVVFEEVSGQKVNTSKSSIFFSPNTTGSDREQICGTLGMVEASEESKYLGLPNIIGRNKSSILGFLKEKVKNRINSWDGKLLSRVGKEILLKTIVQSLPTYAMSVFLLPLKTCDELQKMMAKYWWKTSSSKGRGITWMSWERMARDKKFGGVRRIVGTGLQVDILTHPWLPNNENPYVTSINPGLINQPDMFNQRDVNLILSIPISFTADGDFWSWRGESSGEFSLKIPQKVKNFLWRVCSACLPTRVQLHIKHVPLSLDCPLCGEAQETEYHLFVSCVFATACWSRVGLPATELDNANIVSWFIKQFEELDEELICRVAMISWAIWKAQNSCIWKDKRLSIVEVLTVANATLHHWRKAQHKDSIPSYDLQQPGDGNELWIKPDVSVVKVNVDAAFFEDESRFGFGMVARDYTGRLLDACCQSFHGQQNVAAVEVLGVKEALCWIKGKQWYHAVIETDSKLTVQAVRSSIDMKSVFGLLVEDCRCLFQAMPNASLCFVNRSASRVAHYVARQSRFYADRRMLSSNVSVIMQNLLYQDSCY</sequence>
<dbReference type="SUPFAM" id="SSF53098">
    <property type="entry name" value="Ribonuclease H-like"/>
    <property type="match status" value="1"/>
</dbReference>